<feature type="domain" description="RNase H type-1" evidence="2">
    <location>
        <begin position="721"/>
        <end position="872"/>
    </location>
</feature>
<dbReference type="GO" id="GO:0003676">
    <property type="term" value="F:nucleic acid binding"/>
    <property type="evidence" value="ECO:0007669"/>
    <property type="project" value="InterPro"/>
</dbReference>
<feature type="compositionally biased region" description="Basic and acidic residues" evidence="1">
    <location>
        <begin position="255"/>
        <end position="270"/>
    </location>
</feature>
<reference evidence="4 5" key="2">
    <citation type="submission" date="2024-05" db="EMBL/GenBank/DDBJ databases">
        <authorList>
            <person name="Chen Y."/>
            <person name="Shah S."/>
            <person name="Dougan E. K."/>
            <person name="Thang M."/>
            <person name="Chan C."/>
        </authorList>
    </citation>
    <scope>NUCLEOTIDE SEQUENCE [LARGE SCALE GENOMIC DNA]</scope>
</reference>
<feature type="region of interest" description="Disordered" evidence="1">
    <location>
        <begin position="255"/>
        <end position="288"/>
    </location>
</feature>
<evidence type="ECO:0000256" key="1">
    <source>
        <dbReference type="SAM" id="MobiDB-lite"/>
    </source>
</evidence>
<accession>A0A9P1LZ18</accession>
<keyword evidence="5" id="KW-1185">Reference proteome</keyword>
<proteinExistence type="predicted"/>
<dbReference type="AlphaFoldDB" id="A0A9P1LZ18"/>
<dbReference type="Proteomes" id="UP001152797">
    <property type="component" value="Unassembled WGS sequence"/>
</dbReference>
<dbReference type="InterPro" id="IPR036397">
    <property type="entry name" value="RNaseH_sf"/>
</dbReference>
<dbReference type="SUPFAM" id="SSF53098">
    <property type="entry name" value="Ribonuclease H-like"/>
    <property type="match status" value="1"/>
</dbReference>
<evidence type="ECO:0000313" key="5">
    <source>
        <dbReference type="Proteomes" id="UP001152797"/>
    </source>
</evidence>
<dbReference type="EMBL" id="CAMXCT010006634">
    <property type="protein sequence ID" value="CAI4017390.1"/>
    <property type="molecule type" value="Genomic_DNA"/>
</dbReference>
<sequence length="977" mass="107429">VKVVHSGAVCYFSGLLPAGFMRFTLCDVEVVRQFPCAEVITGDLGDISVIAEAWKKADGAQSESLPKALKAAYYLQSKVVLLERVTPAGFALSEKRLQEKGLFGLLVQSQDYKEIPLTQLMLCSHWPALKAEMISIAAVLDSIICSHSGAVAASSDFEAPETPWYDQPIADPKCDLCLQVSVSMVTLIDVDGSSFPFGFQAGSTISDVLQAHARLTGPLTVQLVSDDRGHFLPFNQVIEPGQAILVFLSKSGEGEHFSNRAPESESDRDAAPPSVGDVDMGPGRPDGILSPLPVPNVAAAGESGLLPRMPDETLQADLPSDVKSGALPTSVISPTAVWTQQCQPEGDSEFSASEQGKLPSLWGSVQALLGLTQQQFLRLSVPCIGDSAKLLSLRSQVVTINERIQLLDVQQGLWADDEIAFHLKQLVEQFCSLPKADPSMCLGTQSLPAAVPIASDELSLFQLLAADCQMLKDFVIGVFKWDKHWFPVLFLPAGDHDRIALIVEHGKDMGDDEIRFHLATLLKQRGDRILVGHEVLPIVLGFEGINFLNWDATGHIVTEKWCQSFPQVKEKGHQIVRGRAQTVSTKAVKFGQFAPVRIGKTRRWLMSLSVSDRAAYRKLLNGAHITQDAKHYCQESESDVCMYCPCVDSRFHRFWQCPSFQACREGVDDELFAALPELPECVTCYGWALRPTTCVEWYGFLHNIACPDLPVAPDVAGDMLHVFTDGSCCNPAYPEARFASYAVVTADPAMLQPARVLDCGPLPGLRQTSVRAELFAVHRVIRIAATYGLRVMIWSDCLSVVRRLRRIIGGARVKINSPNADLWLRIQNDLQEGSCEIHCTKVTAHRNLEEANTLLEEWCFQHNHFADRAAAHAQDLRPADFWDLLARHTAACVRVDAWNAQIQKVLLAVSKQVLEGVNNHEAEPESVPITSVPIQTWQPLPDLPVLPQGAVRWYGSSIVQSFAKVLREILRHSGVKV</sequence>
<organism evidence="3">
    <name type="scientific">Cladocopium goreaui</name>
    <dbReference type="NCBI Taxonomy" id="2562237"/>
    <lineage>
        <taxon>Eukaryota</taxon>
        <taxon>Sar</taxon>
        <taxon>Alveolata</taxon>
        <taxon>Dinophyceae</taxon>
        <taxon>Suessiales</taxon>
        <taxon>Symbiodiniaceae</taxon>
        <taxon>Cladocopium</taxon>
    </lineage>
</organism>
<dbReference type="EMBL" id="CAMXCT030006634">
    <property type="protein sequence ID" value="CAL4804702.1"/>
    <property type="molecule type" value="Genomic_DNA"/>
</dbReference>
<evidence type="ECO:0000313" key="3">
    <source>
        <dbReference type="EMBL" id="CAI4017390.1"/>
    </source>
</evidence>
<dbReference type="OrthoDB" id="407198at2759"/>
<dbReference type="Pfam" id="PF00075">
    <property type="entry name" value="RNase_H"/>
    <property type="match status" value="1"/>
</dbReference>
<dbReference type="InterPro" id="IPR002156">
    <property type="entry name" value="RNaseH_domain"/>
</dbReference>
<name>A0A9P1LZ18_9DINO</name>
<feature type="non-terminal residue" evidence="3">
    <location>
        <position position="1"/>
    </location>
</feature>
<reference evidence="3" key="1">
    <citation type="submission" date="2022-10" db="EMBL/GenBank/DDBJ databases">
        <authorList>
            <person name="Chen Y."/>
            <person name="Dougan E. K."/>
            <person name="Chan C."/>
            <person name="Rhodes N."/>
            <person name="Thang M."/>
        </authorList>
    </citation>
    <scope>NUCLEOTIDE SEQUENCE</scope>
</reference>
<dbReference type="Gene3D" id="3.30.420.10">
    <property type="entry name" value="Ribonuclease H-like superfamily/Ribonuclease H"/>
    <property type="match status" value="1"/>
</dbReference>
<evidence type="ECO:0000313" key="4">
    <source>
        <dbReference type="EMBL" id="CAL4804702.1"/>
    </source>
</evidence>
<protein>
    <submittedName>
        <fullName evidence="4">LINE-1 retrotransposable element ORF2 protein</fullName>
    </submittedName>
</protein>
<gene>
    <name evidence="3" type="ORF">C1SCF055_LOCUS42038</name>
</gene>
<evidence type="ECO:0000259" key="2">
    <source>
        <dbReference type="Pfam" id="PF00075"/>
    </source>
</evidence>
<feature type="non-terminal residue" evidence="3">
    <location>
        <position position="977"/>
    </location>
</feature>
<comment type="caution">
    <text evidence="3">The sequence shown here is derived from an EMBL/GenBank/DDBJ whole genome shotgun (WGS) entry which is preliminary data.</text>
</comment>
<dbReference type="GO" id="GO:0004523">
    <property type="term" value="F:RNA-DNA hybrid ribonuclease activity"/>
    <property type="evidence" value="ECO:0007669"/>
    <property type="project" value="InterPro"/>
</dbReference>
<dbReference type="InterPro" id="IPR012337">
    <property type="entry name" value="RNaseH-like_sf"/>
</dbReference>
<dbReference type="EMBL" id="CAMXCT020006634">
    <property type="protein sequence ID" value="CAL1170765.1"/>
    <property type="molecule type" value="Genomic_DNA"/>
</dbReference>